<evidence type="ECO:0000313" key="2">
    <source>
        <dbReference type="EMBL" id="CPR20700.1"/>
    </source>
</evidence>
<dbReference type="Proteomes" id="UP000033187">
    <property type="component" value="Chromosome 1"/>
</dbReference>
<dbReference type="PROSITE" id="PS51819">
    <property type="entry name" value="VOC"/>
    <property type="match status" value="1"/>
</dbReference>
<dbReference type="InterPro" id="IPR037523">
    <property type="entry name" value="VOC_core"/>
</dbReference>
<dbReference type="EMBL" id="LN829119">
    <property type="protein sequence ID" value="CPR20700.1"/>
    <property type="molecule type" value="Genomic_DNA"/>
</dbReference>
<name>A0A0D6JH05_9HYPH</name>
<sequence>MLSGMLPKRLTLVTLGVADVAQARAFYERLGFEAAGIEEESVAFFQLEGSVLAVFGREDLAEDAGVPHDGAGFRGVSLAINLSSEGEVDEALRHAESCGATIIKPARKVFWGGYSGYFADPDGHLWEVAYNPLCPLDENGRMQLPKPKKAP</sequence>
<dbReference type="SUPFAM" id="SSF54593">
    <property type="entry name" value="Glyoxalase/Bleomycin resistance protein/Dihydroxybiphenyl dioxygenase"/>
    <property type="match status" value="1"/>
</dbReference>
<feature type="domain" description="VOC" evidence="1">
    <location>
        <begin position="9"/>
        <end position="131"/>
    </location>
</feature>
<proteinExistence type="predicted"/>
<dbReference type="AlphaFoldDB" id="A0A0D6JH05"/>
<keyword evidence="3" id="KW-1185">Reference proteome</keyword>
<dbReference type="InterPro" id="IPR004360">
    <property type="entry name" value="Glyas_Fos-R_dOase_dom"/>
</dbReference>
<dbReference type="InterPro" id="IPR029068">
    <property type="entry name" value="Glyas_Bleomycin-R_OHBP_Dase"/>
</dbReference>
<evidence type="ECO:0000313" key="3">
    <source>
        <dbReference type="Proteomes" id="UP000033187"/>
    </source>
</evidence>
<dbReference type="KEGG" id="fiy:BN1229_v1_2727"/>
<dbReference type="Pfam" id="PF00903">
    <property type="entry name" value="Glyoxalase"/>
    <property type="match status" value="1"/>
</dbReference>
<organism evidence="2 3">
    <name type="scientific">Candidatus Filomicrobium marinum</name>
    <dbReference type="NCBI Taxonomy" id="1608628"/>
    <lineage>
        <taxon>Bacteria</taxon>
        <taxon>Pseudomonadati</taxon>
        <taxon>Pseudomonadota</taxon>
        <taxon>Alphaproteobacteria</taxon>
        <taxon>Hyphomicrobiales</taxon>
        <taxon>Hyphomicrobiaceae</taxon>
        <taxon>Filomicrobium</taxon>
    </lineage>
</organism>
<reference evidence="3" key="1">
    <citation type="submission" date="2015-02" db="EMBL/GenBank/DDBJ databases">
        <authorList>
            <person name="Chooi Y.-H."/>
        </authorList>
    </citation>
    <scope>NUCLEOTIDE SEQUENCE [LARGE SCALE GENOMIC DNA]</scope>
    <source>
        <strain evidence="3">strain Y</strain>
    </source>
</reference>
<dbReference type="PANTHER" id="PTHR36503:SF1">
    <property type="entry name" value="BLR2520 PROTEIN"/>
    <property type="match status" value="1"/>
</dbReference>
<keyword evidence="2" id="KW-0560">Oxidoreductase</keyword>
<dbReference type="Gene3D" id="3.10.180.10">
    <property type="entry name" value="2,3-Dihydroxybiphenyl 1,2-Dioxygenase, domain 1"/>
    <property type="match status" value="1"/>
</dbReference>
<gene>
    <name evidence="2" type="ORF">YBN1229_v1_2727</name>
</gene>
<dbReference type="GO" id="GO:0051213">
    <property type="term" value="F:dioxygenase activity"/>
    <property type="evidence" value="ECO:0007669"/>
    <property type="project" value="UniProtKB-KW"/>
</dbReference>
<evidence type="ECO:0000259" key="1">
    <source>
        <dbReference type="PROSITE" id="PS51819"/>
    </source>
</evidence>
<dbReference type="PANTHER" id="PTHR36503">
    <property type="entry name" value="BLR2520 PROTEIN"/>
    <property type="match status" value="1"/>
</dbReference>
<accession>A0A0D6JH05</accession>
<dbReference type="CDD" id="cd07251">
    <property type="entry name" value="VOC_like"/>
    <property type="match status" value="1"/>
</dbReference>
<protein>
    <submittedName>
        <fullName evidence="2">Glyoxalase/bleomycin resistance protein/dioxygenase</fullName>
    </submittedName>
</protein>
<keyword evidence="2" id="KW-0223">Dioxygenase</keyword>